<evidence type="ECO:0000256" key="1">
    <source>
        <dbReference type="ARBA" id="ARBA00000798"/>
    </source>
</evidence>
<dbReference type="SUPFAM" id="SSF56024">
    <property type="entry name" value="Phospholipase D/nuclease"/>
    <property type="match status" value="1"/>
</dbReference>
<dbReference type="InterPro" id="IPR009003">
    <property type="entry name" value="Peptidase_S1_PA"/>
</dbReference>
<dbReference type="Pfam" id="PF13091">
    <property type="entry name" value="PLDc_2"/>
    <property type="match status" value="1"/>
</dbReference>
<dbReference type="Gene3D" id="2.40.10.10">
    <property type="entry name" value="Trypsin-like serine proteases"/>
    <property type="match status" value="2"/>
</dbReference>
<accession>A0ABY5R7Q4</accession>
<comment type="catalytic activity">
    <reaction evidence="1">
        <text>a 1,2-diacyl-sn-glycero-3-phosphocholine + H2O = a 1,2-diacyl-sn-glycero-3-phosphate + choline + H(+)</text>
        <dbReference type="Rhea" id="RHEA:14445"/>
        <dbReference type="ChEBI" id="CHEBI:15354"/>
        <dbReference type="ChEBI" id="CHEBI:15377"/>
        <dbReference type="ChEBI" id="CHEBI:15378"/>
        <dbReference type="ChEBI" id="CHEBI:57643"/>
        <dbReference type="ChEBI" id="CHEBI:58608"/>
        <dbReference type="EC" id="3.1.4.4"/>
    </reaction>
</comment>
<dbReference type="InterPro" id="IPR051406">
    <property type="entry name" value="PLD_domain"/>
</dbReference>
<dbReference type="Proteomes" id="UP001058098">
    <property type="component" value="Plasmid pOM4"/>
</dbReference>
<dbReference type="Pfam" id="PF13365">
    <property type="entry name" value="Trypsin_2"/>
    <property type="match status" value="1"/>
</dbReference>
<dbReference type="InterPro" id="IPR025202">
    <property type="entry name" value="PLD-like_dom"/>
</dbReference>
<protein>
    <recommendedName>
        <fullName evidence="6">Phospholipase D</fullName>
        <ecNumber evidence="5">3.1.4.4</ecNumber>
    </recommendedName>
    <alternativeName>
        <fullName evidence="11">Choline phosphatase</fullName>
    </alternativeName>
</protein>
<evidence type="ECO:0000256" key="4">
    <source>
        <dbReference type="ARBA" id="ARBA00008664"/>
    </source>
</evidence>
<dbReference type="CDD" id="cd09128">
    <property type="entry name" value="PLDc_unchar1_2"/>
    <property type="match status" value="1"/>
</dbReference>
<evidence type="ECO:0000256" key="8">
    <source>
        <dbReference type="ARBA" id="ARBA00022801"/>
    </source>
</evidence>
<organism evidence="14 15">
    <name type="scientific">Mesorhizobium onobrychidis</name>
    <dbReference type="NCBI Taxonomy" id="2775404"/>
    <lineage>
        <taxon>Bacteria</taxon>
        <taxon>Pseudomonadati</taxon>
        <taxon>Pseudomonadota</taxon>
        <taxon>Alphaproteobacteria</taxon>
        <taxon>Hyphomicrobiales</taxon>
        <taxon>Phyllobacteriaceae</taxon>
        <taxon>Mesorhizobium</taxon>
    </lineage>
</organism>
<evidence type="ECO:0000256" key="11">
    <source>
        <dbReference type="ARBA" id="ARBA00029594"/>
    </source>
</evidence>
<dbReference type="InterPro" id="IPR043504">
    <property type="entry name" value="Peptidase_S1_PA_chymotrypsin"/>
</dbReference>
<dbReference type="PROSITE" id="PS50035">
    <property type="entry name" value="PLD"/>
    <property type="match status" value="1"/>
</dbReference>
<evidence type="ECO:0000256" key="12">
    <source>
        <dbReference type="SAM" id="MobiDB-lite"/>
    </source>
</evidence>
<comment type="similarity">
    <text evidence="4">Belongs to the phospholipase D family.</text>
</comment>
<dbReference type="Gene3D" id="3.30.870.10">
    <property type="entry name" value="Endonuclease Chain A"/>
    <property type="match status" value="2"/>
</dbReference>
<evidence type="ECO:0000256" key="6">
    <source>
        <dbReference type="ARBA" id="ARBA00018392"/>
    </source>
</evidence>
<reference evidence="14" key="1">
    <citation type="submission" date="2020-09" db="EMBL/GenBank/DDBJ databases">
        <title>Rhizobia associated with sainfoin plants.</title>
        <authorList>
            <person name="Asharfi S."/>
            <person name="Kuzmanovic N."/>
            <person name="Bunk B."/>
            <person name="Sproeer C."/>
            <person name="Becker M."/>
            <person name="Thuenen T."/>
        </authorList>
    </citation>
    <scope>NUCLEOTIDE SEQUENCE</scope>
    <source>
        <strain evidence="14">OM4</strain>
        <plasmid evidence="14">pOM4</plasmid>
    </source>
</reference>
<keyword evidence="14" id="KW-0614">Plasmid</keyword>
<evidence type="ECO:0000313" key="15">
    <source>
        <dbReference type="Proteomes" id="UP001058098"/>
    </source>
</evidence>
<evidence type="ECO:0000256" key="5">
    <source>
        <dbReference type="ARBA" id="ARBA00012027"/>
    </source>
</evidence>
<evidence type="ECO:0000256" key="7">
    <source>
        <dbReference type="ARBA" id="ARBA00022525"/>
    </source>
</evidence>
<dbReference type="PANTHER" id="PTHR43856:SF1">
    <property type="entry name" value="MITOCHONDRIAL CARDIOLIPIN HYDROLASE"/>
    <property type="match status" value="1"/>
</dbReference>
<evidence type="ECO:0000259" key="13">
    <source>
        <dbReference type="PROSITE" id="PS50035"/>
    </source>
</evidence>
<sequence length="1449" mass="158283">MQGDLNTPSGHSKIILLDGWDNVNAEGYGEVRANVPAGLYTARVLRGGESFERVIRHTGASEELYEEPLRTSAVPTFDTSTAHEYYSYTAAEFSKKATGAADKIFNAGANASRLFIFFRTESRERSNLKDPSQQMTLHRSDGSLVTSFGAGVTARNVSDGWVAFSARVQPGCYLLAHRGNIDRVMPIHVFGRWDSQLFIPSGGTPNLAAASFFLAPRGNGFDPESRLTAAMDAALAGLEGGLDLLPRDLRREALSGKFQNPMLGLIGAYSLFADPSGEQPLRNEVLGNLERLLPDSSDVTALKILSASRFGTAAPDMPVEMPPMFRMGSEAILRAAASKASVVPAGSLLDRFGTKLFGDAVWTQWDASGDPFLAGETHWTFSGSDQRTGASEQPGAEAVNVAGQEASLPDWLLNLIEDETERNSRRQREFNAAKLAAEIGIPERTVRQAVEQVEQSRRNISTTNRSRRAVQAGRAISGRGEGAFMEPAQRYLELLRRKVATIKGTEGPNFESAPPHEAQPETGGLESGHPEVASLEAVILWHRPVLWIRRDEVERNFTFTDPNDRSSPEILKLLEQRRDILTPALPAIGRIELDNNAEYEWVGTGWVLATDLDSDIVVTNAHVGHKFAQRSGAGFVFRRGTRDFGRPQSARIDFREEIEDGPPREFVVTDVIWISDDEVLDIALLRVALKAGEDRLSGPIRLAVEAPAPGRNVAVIGYPGDDSRSYDAEKFVQLFGRVFGKKRLAPGRVTAPHQWGLTHDCSTLPGNSGSVVLDIETGKALGLHYSGSMFRANYAVPATELARIVRERPWKIVAVDTPRPSLLVDPASPAATQSPPGSGSIANAGAVDSGQIGLTSDSSLKIVVPLEISVRLGTPALPGGARQQLGPNGTGAPSTAPVSSNPDPKVVETAAASVRKHLTGDKAILSVKADYLFRDGLVTDDLGVIVGVRPDASVDPATYGLPPKFNGVEIAVEFADPETVVAELMAVSREAFGGRQAGYRRDLGDPRFNLNPVTDQMTITLHVSPEAGWPVLQQFLTQHTYNQFTVGMYHMTAPHVVKAIKDIASRARTRITLTLDRQRADAEFPDDTEGQTKKNDIPESKTLDELEQIAESRFKWAGASLGGQGLFPTAYHIKVAVWSDRSGSTVSDKAFWLSSGNWQSSNQAPIDRPISEIEALTWDDVAAYNREWHAVVEHAGLAHTFRNHLEQDYVDNDEAARTEAFVPELPHILVPLEEAPRRPARFRAFPPKVLSGEIMVQPLLTPDNYPEVVASLIANAQERVLIENQSFSLWTEVNDTPAHFLKIADAVRQQQRAGLDVRIIFRSIRGSEKETIRRLKKFGIKTDPEHLRYFGTCHTKGILIDDGVAILGSQNWTAAGTGPNRDASLVIWNREANAYFAELFEYDWAQVASNRTHAESAFPSPLTIVPAGVETPVPKGYRRVSIAEYLGET</sequence>
<feature type="compositionally biased region" description="Polar residues" evidence="12">
    <location>
        <begin position="885"/>
        <end position="902"/>
    </location>
</feature>
<evidence type="ECO:0000256" key="3">
    <source>
        <dbReference type="ARBA" id="ARBA00004613"/>
    </source>
</evidence>
<dbReference type="PANTHER" id="PTHR43856">
    <property type="entry name" value="CARDIOLIPIN HYDROLASE"/>
    <property type="match status" value="1"/>
</dbReference>
<feature type="region of interest" description="Disordered" evidence="12">
    <location>
        <begin position="505"/>
        <end position="527"/>
    </location>
</feature>
<keyword evidence="9" id="KW-0442">Lipid degradation</keyword>
<evidence type="ECO:0000313" key="14">
    <source>
        <dbReference type="EMBL" id="UVC19338.1"/>
    </source>
</evidence>
<feature type="region of interest" description="Disordered" evidence="12">
    <location>
        <begin position="454"/>
        <end position="473"/>
    </location>
</feature>
<dbReference type="SUPFAM" id="SSF50494">
    <property type="entry name" value="Trypsin-like serine proteases"/>
    <property type="match status" value="1"/>
</dbReference>
<keyword evidence="15" id="KW-1185">Reference proteome</keyword>
<dbReference type="EC" id="3.1.4.4" evidence="5"/>
<dbReference type="InterPro" id="IPR001736">
    <property type="entry name" value="PLipase_D/transphosphatidylase"/>
</dbReference>
<proteinExistence type="inferred from homology"/>
<evidence type="ECO:0000256" key="10">
    <source>
        <dbReference type="ARBA" id="ARBA00023098"/>
    </source>
</evidence>
<feature type="domain" description="PLD phosphodiesterase" evidence="13">
    <location>
        <begin position="1349"/>
        <end position="1376"/>
    </location>
</feature>
<keyword evidence="8" id="KW-0378">Hydrolase</keyword>
<comment type="function">
    <text evidence="2">Could be a virulence factor.</text>
</comment>
<evidence type="ECO:0000256" key="2">
    <source>
        <dbReference type="ARBA" id="ARBA00003145"/>
    </source>
</evidence>
<dbReference type="CDD" id="cd00138">
    <property type="entry name" value="PLDc_SF"/>
    <property type="match status" value="1"/>
</dbReference>
<comment type="subcellular location">
    <subcellularLocation>
        <location evidence="3">Secreted</location>
    </subcellularLocation>
</comment>
<feature type="region of interest" description="Disordered" evidence="12">
    <location>
        <begin position="877"/>
        <end position="904"/>
    </location>
</feature>
<gene>
    <name evidence="14" type="ORF">IHQ72_36160</name>
</gene>
<geneLocation type="plasmid" evidence="14 15">
    <name>pOM4</name>
</geneLocation>
<keyword evidence="10" id="KW-0443">Lipid metabolism</keyword>
<dbReference type="RefSeq" id="WP_258124191.1">
    <property type="nucleotide sequence ID" value="NZ_CP062230.1"/>
</dbReference>
<dbReference type="EMBL" id="CP062230">
    <property type="protein sequence ID" value="UVC19338.1"/>
    <property type="molecule type" value="Genomic_DNA"/>
</dbReference>
<keyword evidence="7" id="KW-0964">Secreted</keyword>
<evidence type="ECO:0000256" key="9">
    <source>
        <dbReference type="ARBA" id="ARBA00022963"/>
    </source>
</evidence>
<name>A0ABY5R7Q4_9HYPH</name>